<feature type="region of interest" description="Disordered" evidence="1">
    <location>
        <begin position="1"/>
        <end position="92"/>
    </location>
</feature>
<sequence>MVSVPGSSGDTQSFHREVTKEDVKIKTEPGYELSTEEGSPPTTWKTPGSRDHQSAERSSDDENEEGSAMDLEERPRPPPQVPSWTPRIAIRR</sequence>
<keyword evidence="3" id="KW-1185">Reference proteome</keyword>
<dbReference type="Proteomes" id="UP001165121">
    <property type="component" value="Unassembled WGS sequence"/>
</dbReference>
<dbReference type="OrthoDB" id="129556at2759"/>
<accession>A0A9W7D4I3</accession>
<feature type="compositionally biased region" description="Polar residues" evidence="1">
    <location>
        <begin position="1"/>
        <end position="12"/>
    </location>
</feature>
<feature type="compositionally biased region" description="Polar residues" evidence="1">
    <location>
        <begin position="36"/>
        <end position="46"/>
    </location>
</feature>
<gene>
    <name evidence="2" type="ORF">Pfra01_002546200</name>
</gene>
<protein>
    <submittedName>
        <fullName evidence="2">Unnamed protein product</fullName>
    </submittedName>
</protein>
<proteinExistence type="predicted"/>
<organism evidence="2 3">
    <name type="scientific">Phytophthora fragariaefolia</name>
    <dbReference type="NCBI Taxonomy" id="1490495"/>
    <lineage>
        <taxon>Eukaryota</taxon>
        <taxon>Sar</taxon>
        <taxon>Stramenopiles</taxon>
        <taxon>Oomycota</taxon>
        <taxon>Peronosporomycetes</taxon>
        <taxon>Peronosporales</taxon>
        <taxon>Peronosporaceae</taxon>
        <taxon>Phytophthora</taxon>
    </lineage>
</organism>
<evidence type="ECO:0000313" key="3">
    <source>
        <dbReference type="Proteomes" id="UP001165121"/>
    </source>
</evidence>
<feature type="compositionally biased region" description="Basic and acidic residues" evidence="1">
    <location>
        <begin position="48"/>
        <end position="60"/>
    </location>
</feature>
<evidence type="ECO:0000313" key="2">
    <source>
        <dbReference type="EMBL" id="GMF59001.1"/>
    </source>
</evidence>
<evidence type="ECO:0000256" key="1">
    <source>
        <dbReference type="SAM" id="MobiDB-lite"/>
    </source>
</evidence>
<dbReference type="AlphaFoldDB" id="A0A9W7D4I3"/>
<dbReference type="EMBL" id="BSXT01004807">
    <property type="protein sequence ID" value="GMF59001.1"/>
    <property type="molecule type" value="Genomic_DNA"/>
</dbReference>
<comment type="caution">
    <text evidence="2">The sequence shown here is derived from an EMBL/GenBank/DDBJ whole genome shotgun (WGS) entry which is preliminary data.</text>
</comment>
<reference evidence="2" key="1">
    <citation type="submission" date="2023-04" db="EMBL/GenBank/DDBJ databases">
        <title>Phytophthora fragariaefolia NBRC 109709.</title>
        <authorList>
            <person name="Ichikawa N."/>
            <person name="Sato H."/>
            <person name="Tonouchi N."/>
        </authorList>
    </citation>
    <scope>NUCLEOTIDE SEQUENCE</scope>
    <source>
        <strain evidence="2">NBRC 109709</strain>
    </source>
</reference>
<name>A0A9W7D4I3_9STRA</name>
<feature type="compositionally biased region" description="Basic and acidic residues" evidence="1">
    <location>
        <begin position="13"/>
        <end position="29"/>
    </location>
</feature>